<dbReference type="InterPro" id="IPR006037">
    <property type="entry name" value="RCK_C"/>
</dbReference>
<dbReference type="Pfam" id="PF25991">
    <property type="entry name" value="KhtT_N"/>
    <property type="match status" value="1"/>
</dbReference>
<dbReference type="Gene3D" id="3.30.70.1450">
    <property type="entry name" value="Regulator of K+ conductance, C-terminal domain"/>
    <property type="match status" value="1"/>
</dbReference>
<evidence type="ECO:0000259" key="1">
    <source>
        <dbReference type="PROSITE" id="PS51202"/>
    </source>
</evidence>
<dbReference type="SUPFAM" id="SSF116726">
    <property type="entry name" value="TrkA C-terminal domain-like"/>
    <property type="match status" value="1"/>
</dbReference>
<comment type="caution">
    <text evidence="2">The sequence shown here is derived from an EMBL/GenBank/DDBJ whole genome shotgun (WGS) entry which is preliminary data.</text>
</comment>
<dbReference type="PANTHER" id="PTHR30445:SF8">
    <property type="entry name" value="K(+)_H(+) ANTIPORTER SUBUNIT KHTT"/>
    <property type="match status" value="1"/>
</dbReference>
<feature type="domain" description="RCK C-terminal" evidence="1">
    <location>
        <begin position="76"/>
        <end position="161"/>
    </location>
</feature>
<dbReference type="AlphaFoldDB" id="A0A7W5B017"/>
<organism evidence="2 3">
    <name type="scientific">Paenibacillus phyllosphaerae</name>
    <dbReference type="NCBI Taxonomy" id="274593"/>
    <lineage>
        <taxon>Bacteria</taxon>
        <taxon>Bacillati</taxon>
        <taxon>Bacillota</taxon>
        <taxon>Bacilli</taxon>
        <taxon>Bacillales</taxon>
        <taxon>Paenibacillaceae</taxon>
        <taxon>Paenibacillus</taxon>
    </lineage>
</organism>
<dbReference type="InterPro" id="IPR026278">
    <property type="entry name" value="KhtT"/>
</dbReference>
<dbReference type="InterPro" id="IPR050144">
    <property type="entry name" value="AAE_transporter"/>
</dbReference>
<name>A0A7W5B017_9BACL</name>
<dbReference type="EMBL" id="JACHXK010000009">
    <property type="protein sequence ID" value="MBB3111919.1"/>
    <property type="molecule type" value="Genomic_DNA"/>
</dbReference>
<keyword evidence="3" id="KW-1185">Reference proteome</keyword>
<dbReference type="GO" id="GO:0008324">
    <property type="term" value="F:monoatomic cation transmembrane transporter activity"/>
    <property type="evidence" value="ECO:0007669"/>
    <property type="project" value="InterPro"/>
</dbReference>
<accession>A0A7W5B017</accession>
<sequence length="166" mass="18377">MNFRESDLPGIGKKFQLLTRGGDKLVIIVHDDGRRELYHYNYDDLDESISQVTLDDDEARLIASVVGGMAYTPKQLDSIEVGLHKLVIEWYRLEPGMGCIGRSIGDLQVRQQTGATIIAVIAKNQESQINPGPEVVLRPETTLVVAGERRQQKHFRDTFLSGGGGG</sequence>
<proteinExistence type="predicted"/>
<dbReference type="PROSITE" id="PS51202">
    <property type="entry name" value="RCK_C"/>
    <property type="match status" value="1"/>
</dbReference>
<protein>
    <submittedName>
        <fullName evidence="2">TrkA domain protein</fullName>
    </submittedName>
</protein>
<dbReference type="InterPro" id="IPR036721">
    <property type="entry name" value="RCK_C_sf"/>
</dbReference>
<dbReference type="InterPro" id="IPR058776">
    <property type="entry name" value="KhtT-like_N"/>
</dbReference>
<dbReference type="PANTHER" id="PTHR30445">
    <property type="entry name" value="K(+)_H(+) ANTIPORTER SUBUNIT KHTT"/>
    <property type="match status" value="1"/>
</dbReference>
<reference evidence="2 3" key="1">
    <citation type="submission" date="2020-08" db="EMBL/GenBank/DDBJ databases">
        <title>Genomic Encyclopedia of Type Strains, Phase III (KMG-III): the genomes of soil and plant-associated and newly described type strains.</title>
        <authorList>
            <person name="Whitman W."/>
        </authorList>
    </citation>
    <scope>NUCLEOTIDE SEQUENCE [LARGE SCALE GENOMIC DNA]</scope>
    <source>
        <strain evidence="2 3">CECT 5862</strain>
    </source>
</reference>
<evidence type="ECO:0000313" key="3">
    <source>
        <dbReference type="Proteomes" id="UP000570361"/>
    </source>
</evidence>
<dbReference type="Proteomes" id="UP000570361">
    <property type="component" value="Unassembled WGS sequence"/>
</dbReference>
<dbReference type="PIRSF" id="PIRSF005028">
    <property type="entry name" value="KhtT"/>
    <property type="match status" value="1"/>
</dbReference>
<dbReference type="Pfam" id="PF02080">
    <property type="entry name" value="TrkA_C"/>
    <property type="match status" value="1"/>
</dbReference>
<evidence type="ECO:0000313" key="2">
    <source>
        <dbReference type="EMBL" id="MBB3111919.1"/>
    </source>
</evidence>
<dbReference type="RefSeq" id="WP_183601766.1">
    <property type="nucleotide sequence ID" value="NZ_JACHXK010000009.1"/>
</dbReference>
<gene>
    <name evidence="2" type="ORF">FHS18_003987</name>
</gene>
<dbReference type="GO" id="GO:0006813">
    <property type="term" value="P:potassium ion transport"/>
    <property type="evidence" value="ECO:0007669"/>
    <property type="project" value="InterPro"/>
</dbReference>